<dbReference type="InterPro" id="IPR027417">
    <property type="entry name" value="P-loop_NTPase"/>
</dbReference>
<dbReference type="InterPro" id="IPR050238">
    <property type="entry name" value="DNA_Rep/Repair_Clamp_Loader"/>
</dbReference>
<name>A0A6J6FFJ7_9ZZZZ</name>
<dbReference type="NCBIfam" id="NF005926">
    <property type="entry name" value="PRK07940.1"/>
    <property type="match status" value="1"/>
</dbReference>
<gene>
    <name evidence="1" type="ORF">UFOPK1413_00688</name>
    <name evidence="2" type="ORF">UFOPK1767_00651</name>
</gene>
<dbReference type="Pfam" id="PF13177">
    <property type="entry name" value="DNA_pol3_delta2"/>
    <property type="match status" value="1"/>
</dbReference>
<reference evidence="2" key="1">
    <citation type="submission" date="2020-05" db="EMBL/GenBank/DDBJ databases">
        <authorList>
            <person name="Chiriac C."/>
            <person name="Salcher M."/>
            <person name="Ghai R."/>
            <person name="Kavagutti S V."/>
        </authorList>
    </citation>
    <scope>NUCLEOTIDE SEQUENCE</scope>
</reference>
<dbReference type="SUPFAM" id="SSF52540">
    <property type="entry name" value="P-loop containing nucleoside triphosphate hydrolases"/>
    <property type="match status" value="1"/>
</dbReference>
<dbReference type="EMBL" id="CAEZSG010000099">
    <property type="protein sequence ID" value="CAB4540101.1"/>
    <property type="molecule type" value="Genomic_DNA"/>
</dbReference>
<dbReference type="Gene3D" id="3.40.50.300">
    <property type="entry name" value="P-loop containing nucleotide triphosphate hydrolases"/>
    <property type="match status" value="1"/>
</dbReference>
<dbReference type="GO" id="GO:0006261">
    <property type="term" value="P:DNA-templated DNA replication"/>
    <property type="evidence" value="ECO:0007669"/>
    <property type="project" value="TreeGrafter"/>
</dbReference>
<sequence length="379" mass="40745">MTALWDDLVGHDAVIAQMRAAAASPDTLAQSWLITGPAGSGRSLVARAFAADLLGAGEDAEVIDRQVRGLTHPDLTVLATDRVLIPIDEVRELVETSYRSPVASSWRIIIIEDSDRMAERTSNVLLKALEEPAARTIWILCAPSEADVIPTIRSRVHSVRLGVPPIADIAAMLVARDGVDAAIAEQSARHAQSHIGMARRLATTPEARERRARSLALVLGIRAVSEAVNAAAEIVTLATDDAKAYTEARDESERSEFLNSLGLAPGEAVPIGLRPQVKNLEENQKRRATRSLRDGVDRVLTDLESLYRDILVVALGGEVPLTNPEFADGIAAWLTHHDAAHAVRILDAIDVARGRIERNVTPLLSLEALFVEASGVATA</sequence>
<dbReference type="PANTHER" id="PTHR11669:SF8">
    <property type="entry name" value="DNA POLYMERASE III SUBUNIT DELTA"/>
    <property type="match status" value="1"/>
</dbReference>
<evidence type="ECO:0000313" key="2">
    <source>
        <dbReference type="EMBL" id="CAB4586155.1"/>
    </source>
</evidence>
<dbReference type="AlphaFoldDB" id="A0A6J6FFJ7"/>
<proteinExistence type="predicted"/>
<dbReference type="PANTHER" id="PTHR11669">
    <property type="entry name" value="REPLICATION FACTOR C / DNA POLYMERASE III GAMMA-TAU SUBUNIT"/>
    <property type="match status" value="1"/>
</dbReference>
<organism evidence="2">
    <name type="scientific">freshwater metagenome</name>
    <dbReference type="NCBI Taxonomy" id="449393"/>
    <lineage>
        <taxon>unclassified sequences</taxon>
        <taxon>metagenomes</taxon>
        <taxon>ecological metagenomes</taxon>
    </lineage>
</organism>
<evidence type="ECO:0000313" key="1">
    <source>
        <dbReference type="EMBL" id="CAB4540101.1"/>
    </source>
</evidence>
<protein>
    <submittedName>
        <fullName evidence="2">Unannotated protein</fullName>
    </submittedName>
</protein>
<accession>A0A6J6FFJ7</accession>
<dbReference type="EMBL" id="CAEZTZ010000077">
    <property type="protein sequence ID" value="CAB4586155.1"/>
    <property type="molecule type" value="Genomic_DNA"/>
</dbReference>